<reference evidence="3" key="1">
    <citation type="submission" date="2023-06" db="EMBL/GenBank/DDBJ databases">
        <title>Genome-scale phylogeny and comparative genomics of the fungal order Sordariales.</title>
        <authorList>
            <consortium name="Lawrence Berkeley National Laboratory"/>
            <person name="Hensen N."/>
            <person name="Bonometti L."/>
            <person name="Westerberg I."/>
            <person name="Brannstrom I.O."/>
            <person name="Guillou S."/>
            <person name="Cros-Aarteil S."/>
            <person name="Calhoun S."/>
            <person name="Haridas S."/>
            <person name="Kuo A."/>
            <person name="Mondo S."/>
            <person name="Pangilinan J."/>
            <person name="Riley R."/>
            <person name="LaButti K."/>
            <person name="Andreopoulos B."/>
            <person name="Lipzen A."/>
            <person name="Chen C."/>
            <person name="Yanf M."/>
            <person name="Daum C."/>
            <person name="Ng V."/>
            <person name="Clum A."/>
            <person name="Steindorff A."/>
            <person name="Ohm R."/>
            <person name="Martin F."/>
            <person name="Silar P."/>
            <person name="Natvig D."/>
            <person name="Lalanne C."/>
            <person name="Gautier V."/>
            <person name="Ament-velasquez S.L."/>
            <person name="Kruys A."/>
            <person name="Hutchinson M.I."/>
            <person name="Powell A.J."/>
            <person name="Barry K."/>
            <person name="Miller A.N."/>
            <person name="Grigoriev I.V."/>
            <person name="Debuchy R."/>
            <person name="Gladieux P."/>
            <person name="Thoren M.H."/>
            <person name="Johannesson H."/>
        </authorList>
    </citation>
    <scope>NUCLEOTIDE SEQUENCE</scope>
    <source>
        <strain evidence="3">SMH2392-1A</strain>
    </source>
</reference>
<comment type="caution">
    <text evidence="3">The sequence shown here is derived from an EMBL/GenBank/DDBJ whole genome shotgun (WGS) entry which is preliminary data.</text>
</comment>
<dbReference type="PANTHER" id="PTHR33112:SF10">
    <property type="entry name" value="TOL"/>
    <property type="match status" value="1"/>
</dbReference>
<dbReference type="Pfam" id="PF06985">
    <property type="entry name" value="HET"/>
    <property type="match status" value="1"/>
</dbReference>
<gene>
    <name evidence="3" type="ORF">B0T26DRAFT_709994</name>
</gene>
<protein>
    <submittedName>
        <fullName evidence="3">Heterokaryon incompatibility protein-domain-containing protein</fullName>
    </submittedName>
</protein>
<evidence type="ECO:0000313" key="3">
    <source>
        <dbReference type="EMBL" id="KAK0717477.1"/>
    </source>
</evidence>
<dbReference type="PANTHER" id="PTHR33112">
    <property type="entry name" value="DOMAIN PROTEIN, PUTATIVE-RELATED"/>
    <property type="match status" value="1"/>
</dbReference>
<keyword evidence="4" id="KW-1185">Reference proteome</keyword>
<dbReference type="RefSeq" id="XP_060296270.1">
    <property type="nucleotide sequence ID" value="XM_060441961.1"/>
</dbReference>
<proteinExistence type="predicted"/>
<feature type="compositionally biased region" description="Basic and acidic residues" evidence="1">
    <location>
        <begin position="598"/>
        <end position="609"/>
    </location>
</feature>
<feature type="compositionally biased region" description="Basic and acidic residues" evidence="1">
    <location>
        <begin position="15"/>
        <end position="43"/>
    </location>
</feature>
<dbReference type="AlphaFoldDB" id="A0AA40AKJ6"/>
<dbReference type="EMBL" id="JAUIRO010000004">
    <property type="protein sequence ID" value="KAK0717477.1"/>
    <property type="molecule type" value="Genomic_DNA"/>
</dbReference>
<dbReference type="InterPro" id="IPR010730">
    <property type="entry name" value="HET"/>
</dbReference>
<evidence type="ECO:0000256" key="1">
    <source>
        <dbReference type="SAM" id="MobiDB-lite"/>
    </source>
</evidence>
<feature type="region of interest" description="Disordered" evidence="1">
    <location>
        <begin position="598"/>
        <end position="618"/>
    </location>
</feature>
<accession>A0AA40AKJ6</accession>
<dbReference type="Proteomes" id="UP001172101">
    <property type="component" value="Unassembled WGS sequence"/>
</dbReference>
<name>A0AA40AKJ6_9PEZI</name>
<sequence>MGHSQSKGLSKTRPTQKEEAQIASRPERTGTDVAKRKSDPPPKFECQDQLCETCRGTLASLPFQVGTGGIERDVAEIKESADAGCHACAIFHANISLLDDFTSVFGTKARIYLTMSEFLSAPIFLVPMSITPLRYVLRPAKDLEHLIQPVAIDSNTGSKLSINCAREWLRICSETHASCRQERERGPSHGYVPTRLLHVAVPNDPDTIRLCEKGDIPKDTAYATLSHCWGLVLQHKLLTTNIDQLTQRGIALSTLAKTFREAVGVVRTLGIDYIWIDCFCIMQDSADDWAREAVLMQHVYGNTHINIAATDSSDGRGGCFRSRNPQIIAPLKMDYGEPNGELYLTDVSLWWERFEKAPLNRRAWVLQERLLSPRVLHFDSDQLVWECNELTACERFPHGVGDLVPPRLSLRGTALETVLRSAAATGLRGQEMVDIWKPVVRAYSACKLTKNSDRLIALYGVAMKIKDLLGCEYSAGLFGRDMESQLLWEVDDTKTSSRPETHVAPSWSWASIVGPVSVLPQWDQTTNEEITRRLKPEQLNERVLCEVLNKTTLGTTPETTPSASREALQVRGYLCPMFFVTQSEAAAWKGAAREFRADDEPERRAKDPWIPDPLPEDNGDMWPLRVSGSGWSRGSGSRVSYSRFYGDPRTKAVVSSIRGNKDASFQAELRYDVVPEHRTKEQRWLLPVYAVTEWEAVDIFDMDMYRSVNGLVLKMDGGESGQFKRCGIFKIGSAQGFEDQWAFWKGCQRFDVKGGVKVAKFDKVFVPDKEAKTGRIFFQEKNRRRQYTFSVA</sequence>
<evidence type="ECO:0000313" key="4">
    <source>
        <dbReference type="Proteomes" id="UP001172101"/>
    </source>
</evidence>
<feature type="region of interest" description="Disordered" evidence="1">
    <location>
        <begin position="1"/>
        <end position="43"/>
    </location>
</feature>
<dbReference type="GeneID" id="85325231"/>
<organism evidence="3 4">
    <name type="scientific">Lasiosphaeria miniovina</name>
    <dbReference type="NCBI Taxonomy" id="1954250"/>
    <lineage>
        <taxon>Eukaryota</taxon>
        <taxon>Fungi</taxon>
        <taxon>Dikarya</taxon>
        <taxon>Ascomycota</taxon>
        <taxon>Pezizomycotina</taxon>
        <taxon>Sordariomycetes</taxon>
        <taxon>Sordariomycetidae</taxon>
        <taxon>Sordariales</taxon>
        <taxon>Lasiosphaeriaceae</taxon>
        <taxon>Lasiosphaeria</taxon>
    </lineage>
</organism>
<feature type="domain" description="Heterokaryon incompatibility" evidence="2">
    <location>
        <begin position="222"/>
        <end position="368"/>
    </location>
</feature>
<feature type="compositionally biased region" description="Polar residues" evidence="1">
    <location>
        <begin position="1"/>
        <end position="13"/>
    </location>
</feature>
<evidence type="ECO:0000259" key="2">
    <source>
        <dbReference type="Pfam" id="PF06985"/>
    </source>
</evidence>